<name>A0A9X2GCU2_9MICO</name>
<dbReference type="PANTHER" id="PTHR43433:SF5">
    <property type="entry name" value="AB HYDROLASE-1 DOMAIN-CONTAINING PROTEIN"/>
    <property type="match status" value="1"/>
</dbReference>
<dbReference type="InterPro" id="IPR029058">
    <property type="entry name" value="AB_hydrolase_fold"/>
</dbReference>
<sequence>MTHLDTWTPTTIARNGDVELAYDRIGHGGDVPLLLMMGLAISRFWWPDGLCRALADEGFDVVRYDQRDTGESTRFGVPRRRGPWSGLVSGEPVPYTAEDVVDDAAAVLDAAGIDRAVVLGHSLGGVVAQRFALRHPRRTLGLVSCDSLPSDALGPAAVRYLRPGLGLRLATRRYPGDREGDVAASLAVAKGMASPATPCDEDAARARIERGLDRGPRDTRGLGRQVRARWHGPRLRHVTAPTLVLHGADDPLIRTSAARATARQVRGATLMILPDVGHDLPPVTWRTLAREARRLVPA</sequence>
<evidence type="ECO:0000313" key="2">
    <source>
        <dbReference type="EMBL" id="MCP2267459.1"/>
    </source>
</evidence>
<dbReference type="AlphaFoldDB" id="A0A9X2GCU2"/>
<feature type="domain" description="AB hydrolase-1" evidence="1">
    <location>
        <begin position="38"/>
        <end position="279"/>
    </location>
</feature>
<reference evidence="2" key="1">
    <citation type="submission" date="2022-06" db="EMBL/GenBank/DDBJ databases">
        <title>Genomic Encyclopedia of Archaeal and Bacterial Type Strains, Phase II (KMG-II): from individual species to whole genera.</title>
        <authorList>
            <person name="Goeker M."/>
        </authorList>
    </citation>
    <scope>NUCLEOTIDE SEQUENCE</scope>
    <source>
        <strain evidence="2">DSM 26652</strain>
    </source>
</reference>
<gene>
    <name evidence="2" type="ORF">APR03_004836</name>
</gene>
<keyword evidence="3" id="KW-1185">Reference proteome</keyword>
<dbReference type="GO" id="GO:0004806">
    <property type="term" value="F:triacylglycerol lipase activity"/>
    <property type="evidence" value="ECO:0007669"/>
    <property type="project" value="TreeGrafter"/>
</dbReference>
<dbReference type="RefSeq" id="WP_253839935.1">
    <property type="nucleotide sequence ID" value="NZ_JAMTCS010000019.1"/>
</dbReference>
<organism evidence="2 3">
    <name type="scientific">Promicromonospora thailandica</name>
    <dbReference type="NCBI Taxonomy" id="765201"/>
    <lineage>
        <taxon>Bacteria</taxon>
        <taxon>Bacillati</taxon>
        <taxon>Actinomycetota</taxon>
        <taxon>Actinomycetes</taxon>
        <taxon>Micrococcales</taxon>
        <taxon>Promicromonosporaceae</taxon>
        <taxon>Promicromonospora</taxon>
    </lineage>
</organism>
<dbReference type="EMBL" id="JAMTCS010000019">
    <property type="protein sequence ID" value="MCP2267459.1"/>
    <property type="molecule type" value="Genomic_DNA"/>
</dbReference>
<dbReference type="SUPFAM" id="SSF53474">
    <property type="entry name" value="alpha/beta-Hydrolases"/>
    <property type="match status" value="1"/>
</dbReference>
<dbReference type="Pfam" id="PF00561">
    <property type="entry name" value="Abhydrolase_1"/>
    <property type="match status" value="1"/>
</dbReference>
<dbReference type="GO" id="GO:0046503">
    <property type="term" value="P:glycerolipid catabolic process"/>
    <property type="evidence" value="ECO:0007669"/>
    <property type="project" value="TreeGrafter"/>
</dbReference>
<protein>
    <submittedName>
        <fullName evidence="2">Pimeloyl-ACP methyl ester carboxylesterase</fullName>
    </submittedName>
</protein>
<accession>A0A9X2GCU2</accession>
<comment type="caution">
    <text evidence="2">The sequence shown here is derived from an EMBL/GenBank/DDBJ whole genome shotgun (WGS) entry which is preliminary data.</text>
</comment>
<dbReference type="Proteomes" id="UP001139493">
    <property type="component" value="Unassembled WGS sequence"/>
</dbReference>
<dbReference type="InterPro" id="IPR000073">
    <property type="entry name" value="AB_hydrolase_1"/>
</dbReference>
<dbReference type="PANTHER" id="PTHR43433">
    <property type="entry name" value="HYDROLASE, ALPHA/BETA FOLD FAMILY PROTEIN"/>
    <property type="match status" value="1"/>
</dbReference>
<evidence type="ECO:0000259" key="1">
    <source>
        <dbReference type="Pfam" id="PF00561"/>
    </source>
</evidence>
<evidence type="ECO:0000313" key="3">
    <source>
        <dbReference type="Proteomes" id="UP001139493"/>
    </source>
</evidence>
<proteinExistence type="predicted"/>
<dbReference type="InterPro" id="IPR050471">
    <property type="entry name" value="AB_hydrolase"/>
</dbReference>
<dbReference type="Gene3D" id="3.40.50.1820">
    <property type="entry name" value="alpha/beta hydrolase"/>
    <property type="match status" value="1"/>
</dbReference>